<dbReference type="Proteomes" id="UP000235786">
    <property type="component" value="Unassembled WGS sequence"/>
</dbReference>
<sequence>MLSKSLAAVFLLAPNAAALIYYTGVAESRGEFGFWSATSTKGTGLPGVFGVDYNLINQLYHHHQKRLRNSGPAQQHAVHDPSQQPMTGTVIGNSSDPTAATTAQFGVFWGELAGRFANNSNLMLANDQAAINATRKAGGHSWMDGTHSSSATIYKVTDPLNNTAFDIYEYRFAPGPSSAASPLASCDSYATDSSNMVANDEYMGWTAWAGGPLWELGLRAVMIIRILGALEPGSLASDGTPDLYTTLWVDQIQKQFPRTLFGLGCRVSLVRCRRMKSLGDEDSGFGLP</sequence>
<dbReference type="GO" id="GO:0016787">
    <property type="term" value="F:hydrolase activity"/>
    <property type="evidence" value="ECO:0007669"/>
    <property type="project" value="UniProtKB-KW"/>
</dbReference>
<name>A0A2J6RWY3_HYAVF</name>
<evidence type="ECO:0000313" key="3">
    <source>
        <dbReference type="EMBL" id="PMD43019.1"/>
    </source>
</evidence>
<feature type="region of interest" description="Disordered" evidence="1">
    <location>
        <begin position="65"/>
        <end position="95"/>
    </location>
</feature>
<gene>
    <name evidence="3" type="ORF">L207DRAFT_542456</name>
</gene>
<feature type="compositionally biased region" description="Polar residues" evidence="1">
    <location>
        <begin position="81"/>
        <end position="95"/>
    </location>
</feature>
<feature type="signal peptide" evidence="2">
    <location>
        <begin position="1"/>
        <end position="18"/>
    </location>
</feature>
<protein>
    <submittedName>
        <fullName evidence="3">Glycoside hydrolase family 5 protein</fullName>
    </submittedName>
</protein>
<keyword evidence="3" id="KW-0378">Hydrolase</keyword>
<dbReference type="OrthoDB" id="5823761at2759"/>
<keyword evidence="4" id="KW-1185">Reference proteome</keyword>
<organism evidence="3 4">
    <name type="scientific">Hyaloscypha variabilis (strain UAMH 11265 / GT02V1 / F)</name>
    <name type="common">Meliniomyces variabilis</name>
    <dbReference type="NCBI Taxonomy" id="1149755"/>
    <lineage>
        <taxon>Eukaryota</taxon>
        <taxon>Fungi</taxon>
        <taxon>Dikarya</taxon>
        <taxon>Ascomycota</taxon>
        <taxon>Pezizomycotina</taxon>
        <taxon>Leotiomycetes</taxon>
        <taxon>Helotiales</taxon>
        <taxon>Hyaloscyphaceae</taxon>
        <taxon>Hyaloscypha</taxon>
        <taxon>Hyaloscypha variabilis</taxon>
    </lineage>
</organism>
<dbReference type="STRING" id="1149755.A0A2J6RWY3"/>
<reference evidence="3 4" key="1">
    <citation type="submission" date="2016-04" db="EMBL/GenBank/DDBJ databases">
        <title>A degradative enzymes factory behind the ericoid mycorrhizal symbiosis.</title>
        <authorList>
            <consortium name="DOE Joint Genome Institute"/>
            <person name="Martino E."/>
            <person name="Morin E."/>
            <person name="Grelet G."/>
            <person name="Kuo A."/>
            <person name="Kohler A."/>
            <person name="Daghino S."/>
            <person name="Barry K."/>
            <person name="Choi C."/>
            <person name="Cichocki N."/>
            <person name="Clum A."/>
            <person name="Copeland A."/>
            <person name="Hainaut M."/>
            <person name="Haridas S."/>
            <person name="Labutti K."/>
            <person name="Lindquist E."/>
            <person name="Lipzen A."/>
            <person name="Khouja H.-R."/>
            <person name="Murat C."/>
            <person name="Ohm R."/>
            <person name="Olson A."/>
            <person name="Spatafora J."/>
            <person name="Veneault-Fourrey C."/>
            <person name="Henrissat B."/>
            <person name="Grigoriev I."/>
            <person name="Martin F."/>
            <person name="Perotto S."/>
        </authorList>
    </citation>
    <scope>NUCLEOTIDE SEQUENCE [LARGE SCALE GENOMIC DNA]</scope>
    <source>
        <strain evidence="3 4">F</strain>
    </source>
</reference>
<dbReference type="EMBL" id="KZ613942">
    <property type="protein sequence ID" value="PMD43019.1"/>
    <property type="molecule type" value="Genomic_DNA"/>
</dbReference>
<evidence type="ECO:0000313" key="4">
    <source>
        <dbReference type="Proteomes" id="UP000235786"/>
    </source>
</evidence>
<keyword evidence="2" id="KW-0732">Signal</keyword>
<feature type="chain" id="PRO_5014476283" evidence="2">
    <location>
        <begin position="19"/>
        <end position="288"/>
    </location>
</feature>
<proteinExistence type="predicted"/>
<evidence type="ECO:0000256" key="1">
    <source>
        <dbReference type="SAM" id="MobiDB-lite"/>
    </source>
</evidence>
<dbReference type="AlphaFoldDB" id="A0A2J6RWY3"/>
<accession>A0A2J6RWY3</accession>
<evidence type="ECO:0000256" key="2">
    <source>
        <dbReference type="SAM" id="SignalP"/>
    </source>
</evidence>